<dbReference type="InterPro" id="IPR003961">
    <property type="entry name" value="FN3_dom"/>
</dbReference>
<dbReference type="PROSITE" id="PS50853">
    <property type="entry name" value="FN3"/>
    <property type="match status" value="3"/>
</dbReference>
<dbReference type="SUPFAM" id="SSF48726">
    <property type="entry name" value="Immunoglobulin"/>
    <property type="match status" value="1"/>
</dbReference>
<feature type="domain" description="Ig-like" evidence="2">
    <location>
        <begin position="1462"/>
        <end position="1541"/>
    </location>
</feature>
<dbReference type="InterPro" id="IPR036116">
    <property type="entry name" value="FN3_sf"/>
</dbReference>
<evidence type="ECO:0000259" key="3">
    <source>
        <dbReference type="PROSITE" id="PS50853"/>
    </source>
</evidence>
<feature type="domain" description="Fibronectin type-III" evidence="3">
    <location>
        <begin position="682"/>
        <end position="772"/>
    </location>
</feature>
<dbReference type="InterPro" id="IPR036179">
    <property type="entry name" value="Ig-like_dom_sf"/>
</dbReference>
<dbReference type="CDD" id="cd00063">
    <property type="entry name" value="FN3"/>
    <property type="match status" value="3"/>
</dbReference>
<dbReference type="SMART" id="SM00060">
    <property type="entry name" value="FN3"/>
    <property type="match status" value="2"/>
</dbReference>
<dbReference type="InterPro" id="IPR007110">
    <property type="entry name" value="Ig-like_dom"/>
</dbReference>
<dbReference type="SUPFAM" id="SSF63829">
    <property type="entry name" value="Calcium-dependent phosphotriesterase"/>
    <property type="match status" value="1"/>
</dbReference>
<sequence length="1952" mass="207600">MGFSLGGASAVSTDIESLGNEVRFLSGSQVSRLDLQAGTWGTAIRMTKAASPTAFVWDRIHEFAIAPGGIYRANADGSGEALFLPGVNTGGLVLSGNALHVISGSKVSAYDRFTGTLLSEVAFATDLGGARWKSTEGGSVAVGVKVENGAVTVLRLDVGVQPAVVEKSTLPLASAANFWPSRNGTRVWFANGSLWQLGASPVKQVDLGTPVSAAAFFTLDQYAVVTGTTVKVLDAAGAVLGQTSPTSVPTDLFTSGSTLCEIKDAGTRPTLTKVLWQNLGFGSGAVPAPPPVPIAYSSQPRFVRQGKEVGMTILSSSASQLARWSPEEMDYRASIALPAAGTVEYVPKEDRVVYFPSNGTAVRTGDFSGGSWLAAPAFPASSYDGNVTASADRSALVKYPGGYAELNTATNTWTTNTASFDRDAVWNAATDEILSSDSSALEIYRRPWSNLFSQVVPPGSGRPGTPLVCVTPDGSRAATGSGFVFASQPWRQTADLGVTVTDAAWLDAAKLATIRPAPDGSTRVEFRRGRKLAAFSETVLPGTPVRLFALDSGAVAVTLVSGLPVMFHFDADGRLLHAPSMPAFPAAAPAIVTRGATSLVVSWSLPQGAGDAVRLEYRKATSTGAWTSSGVFPPSATGATVGGLTANTSYQIRVVALRRSSEAASTALTMATLKSATTLDGTPYDLQPTALRDNRVALKWTDRLSTEAGFVLSRSTNASGPGATTIPLPANATTWEDTTVAGGTTYYYVIKAVDSKGVGVASPACTITTPVTGAIPPYAVSVTVERSAILCNRITWVNPAPLELDGFVIERSPVPNLDWRELARVGPATTYYDDATIRPGIAYSYRVRGYNNNGMIDEGSSGTTGGFSVPEIGSAGNDAPAVVNGILYFLDPAGDQVLRYDRSAGGWLTPLELLLPEQAQHWVFSSQGIFVATAYSVFAMNLDGSGWRQVQAGAQPVSDIWVVKDNLCISRKTFPTGTVWSFQLGAGLSITPRTYSTVIVAPDLTAVSPEGTMVGATTGVSHLVTGLQMDLVGAVGTLGYYNASGSPQSIKRLWALPGGLYFLDNLGFYYGRDGSPAGRLNLTRVDDCVVTPEGDFVVLSDGLIRAYDPSLQPVAEGYAPPRAMALDVQGGNLRVIQYNEDVAVPFGFDLRPLSWFDLPTDPTVIRRTTALDDLFVTSDGTLWGYDNVAGYLLRWSFTERRFVERIVTNIKGTNALWSFSKDKNAFYGGGYNGAVVTKIDLASPQRTRTTTPPRVYNLRALVGDRFVVSAGSDTFMVDENGVRGITVGGMDKSSIKGANWDPVNQIFFKFDIGSSPQGPSWFGPTYRPGSFSTYGLSVDLRQTPFVRPSGTLGRLFTGSGTLGTYPTLGKVAKLQLNRPRDADWLDDSLVVLEPSDSDRSQITRWGIDGQLLGRTEIAGVVDRLKAIDGSKFLVSVVIDGQLRFDVRDKSLQPLPASSLGAPVVTRFTRSHEVLAGEGASLVVSAQGTGPLSYQWRRNGTPLPDAHEPVLDVASGAPSVAGTYEVTVTNGEGQATASATISIAAPRTRFLPGSFLLIHGTKIRELAPDGTVVGELTVPAPPKPNYWTLDEVVVDEVGNLHALVGGTYSLNQEVFARGAYHIQTYHPRTDEWTSTPVPEVYGEYAARGLAVMGHRARLHDATLDLRTGLPVWTRGYVVAPAGPRHVLVSNSDIGVANSYQIQDADGKAKGAWFSFPSVQTVACDPAGYQVDTTGTKMMKYDLVAGTLTNIPLPVYVVGRTRLLSPTKAAVLTNAQQTGGIVVVDLVSGAVQQIAHPLPSTAKLQVVPESGSTTVAALDPLTLFYTQNLSGRVGSRMGTYGPSSDFDDDGRSDWMEVLTNSSQSLLRGYQFSLQPYKLGKMMVYTIPANLNNDLTPMAPLEFSPDMVHWSTTKPEGVFVENSGPVWGWQQVRANTELNPRFFVRCRVPSMPARN</sequence>
<protein>
    <submittedName>
        <fullName evidence="4">Fibronectin type III domain-containing protein</fullName>
    </submittedName>
</protein>
<gene>
    <name evidence="4" type="ORF">KBB96_11060</name>
</gene>
<dbReference type="SUPFAM" id="SSF63825">
    <property type="entry name" value="YWTD domain"/>
    <property type="match status" value="1"/>
</dbReference>
<dbReference type="Pfam" id="PF00041">
    <property type="entry name" value="fn3"/>
    <property type="match status" value="1"/>
</dbReference>
<proteinExistence type="predicted"/>
<evidence type="ECO:0000259" key="2">
    <source>
        <dbReference type="PROSITE" id="PS50835"/>
    </source>
</evidence>
<organism evidence="4 5">
    <name type="scientific">Luteolibacter ambystomatis</name>
    <dbReference type="NCBI Taxonomy" id="2824561"/>
    <lineage>
        <taxon>Bacteria</taxon>
        <taxon>Pseudomonadati</taxon>
        <taxon>Verrucomicrobiota</taxon>
        <taxon>Verrucomicrobiia</taxon>
        <taxon>Verrucomicrobiales</taxon>
        <taxon>Verrucomicrobiaceae</taxon>
        <taxon>Luteolibacter</taxon>
    </lineage>
</organism>
<dbReference type="InterPro" id="IPR050991">
    <property type="entry name" value="ECM_Regulatory_Proteins"/>
</dbReference>
<dbReference type="Proteomes" id="UP000676169">
    <property type="component" value="Chromosome"/>
</dbReference>
<keyword evidence="1" id="KW-0677">Repeat</keyword>
<accession>A0A975IXK2</accession>
<dbReference type="InterPro" id="IPR013783">
    <property type="entry name" value="Ig-like_fold"/>
</dbReference>
<name>A0A975IXK2_9BACT</name>
<reference evidence="4" key="1">
    <citation type="submission" date="2021-04" db="EMBL/GenBank/DDBJ databases">
        <title>Luteolibacter sp. 32A isolated from the skin of an Anderson's salamander (Ambystoma andersonii).</title>
        <authorList>
            <person name="Spergser J."/>
            <person name="Busse H.-J."/>
        </authorList>
    </citation>
    <scope>NUCLEOTIDE SEQUENCE</scope>
    <source>
        <strain evidence="4">32A</strain>
    </source>
</reference>
<dbReference type="Gene3D" id="2.60.40.10">
    <property type="entry name" value="Immunoglobulins"/>
    <property type="match status" value="4"/>
</dbReference>
<dbReference type="SUPFAM" id="SSF49265">
    <property type="entry name" value="Fibronectin type III"/>
    <property type="match status" value="2"/>
</dbReference>
<evidence type="ECO:0000313" key="4">
    <source>
        <dbReference type="EMBL" id="QUE49411.1"/>
    </source>
</evidence>
<keyword evidence="5" id="KW-1185">Reference proteome</keyword>
<dbReference type="PANTHER" id="PTHR46708">
    <property type="entry name" value="TENASCIN"/>
    <property type="match status" value="1"/>
</dbReference>
<evidence type="ECO:0000256" key="1">
    <source>
        <dbReference type="ARBA" id="ARBA00022737"/>
    </source>
</evidence>
<dbReference type="KEGG" id="lamb:KBB96_11060"/>
<dbReference type="PROSITE" id="PS50835">
    <property type="entry name" value="IG_LIKE"/>
    <property type="match status" value="1"/>
</dbReference>
<feature type="domain" description="Fibronectin type-III" evidence="3">
    <location>
        <begin position="776"/>
        <end position="872"/>
    </location>
</feature>
<feature type="domain" description="Fibronectin type-III" evidence="3">
    <location>
        <begin position="585"/>
        <end position="676"/>
    </location>
</feature>
<dbReference type="RefSeq" id="WP_211629472.1">
    <property type="nucleotide sequence ID" value="NZ_CP073100.1"/>
</dbReference>
<dbReference type="EMBL" id="CP073100">
    <property type="protein sequence ID" value="QUE49411.1"/>
    <property type="molecule type" value="Genomic_DNA"/>
</dbReference>
<dbReference type="PANTHER" id="PTHR46708:SF2">
    <property type="entry name" value="FIBRONECTIN TYPE-III DOMAIN-CONTAINING PROTEIN"/>
    <property type="match status" value="1"/>
</dbReference>
<evidence type="ECO:0000313" key="5">
    <source>
        <dbReference type="Proteomes" id="UP000676169"/>
    </source>
</evidence>